<dbReference type="InterPro" id="IPR000515">
    <property type="entry name" value="MetI-like"/>
</dbReference>
<dbReference type="Proteomes" id="UP000323258">
    <property type="component" value="Unassembled WGS sequence"/>
</dbReference>
<dbReference type="InterPro" id="IPR035906">
    <property type="entry name" value="MetI-like_sf"/>
</dbReference>
<dbReference type="PANTHER" id="PTHR30406">
    <property type="entry name" value="SULFATE TRANSPORT SYSTEM PERMEASE PROTEIN"/>
    <property type="match status" value="1"/>
</dbReference>
<evidence type="ECO:0000256" key="3">
    <source>
        <dbReference type="ARBA" id="ARBA00022448"/>
    </source>
</evidence>
<comment type="function">
    <text evidence="8">Part of the ABC transporter complex CysAWTP (TC 3.A.1.6.1) involved in sulfate/thiosulfate import. Probably responsible for the translocation of the substrate across the membrane.</text>
</comment>
<dbReference type="PROSITE" id="PS50928">
    <property type="entry name" value="ABC_TM1"/>
    <property type="match status" value="1"/>
</dbReference>
<feature type="transmembrane region" description="Helical" evidence="9">
    <location>
        <begin position="26"/>
        <end position="53"/>
    </location>
</feature>
<keyword evidence="3" id="KW-0813">Transport</keyword>
<organism evidence="11 12">
    <name type="scientific">Neoaquamicrobium microcysteis</name>
    <dbReference type="NCBI Taxonomy" id="2682781"/>
    <lineage>
        <taxon>Bacteria</taxon>
        <taxon>Pseudomonadati</taxon>
        <taxon>Pseudomonadota</taxon>
        <taxon>Alphaproteobacteria</taxon>
        <taxon>Hyphomicrobiales</taxon>
        <taxon>Phyllobacteriaceae</taxon>
        <taxon>Neoaquamicrobium</taxon>
    </lineage>
</organism>
<keyword evidence="7 9" id="KW-0472">Membrane</keyword>
<evidence type="ECO:0000256" key="5">
    <source>
        <dbReference type="ARBA" id="ARBA00022989"/>
    </source>
</evidence>
<feature type="transmembrane region" description="Helical" evidence="9">
    <location>
        <begin position="122"/>
        <end position="146"/>
    </location>
</feature>
<feature type="domain" description="ABC transmembrane type-1" evidence="10">
    <location>
        <begin position="76"/>
        <end position="278"/>
    </location>
</feature>
<evidence type="ECO:0000313" key="11">
    <source>
        <dbReference type="EMBL" id="TYR36399.1"/>
    </source>
</evidence>
<evidence type="ECO:0000259" key="10">
    <source>
        <dbReference type="PROSITE" id="PS50928"/>
    </source>
</evidence>
<keyword evidence="4 9" id="KW-0812">Transmembrane</keyword>
<dbReference type="Gene3D" id="1.10.3720.10">
    <property type="entry name" value="MetI-like"/>
    <property type="match status" value="1"/>
</dbReference>
<evidence type="ECO:0000256" key="9">
    <source>
        <dbReference type="SAM" id="Phobius"/>
    </source>
</evidence>
<comment type="subcellular location">
    <subcellularLocation>
        <location evidence="1">Cell membrane</location>
        <topology evidence="1">Multi-pass membrane protein</topology>
    </subcellularLocation>
</comment>
<feature type="transmembrane region" description="Helical" evidence="9">
    <location>
        <begin position="74"/>
        <end position="102"/>
    </location>
</feature>
<dbReference type="GO" id="GO:0015419">
    <property type="term" value="F:ABC-type sulfate transporter activity"/>
    <property type="evidence" value="ECO:0007669"/>
    <property type="project" value="InterPro"/>
</dbReference>
<accession>A0A5D4H924</accession>
<proteinExistence type="predicted"/>
<evidence type="ECO:0000256" key="1">
    <source>
        <dbReference type="ARBA" id="ARBA00004651"/>
    </source>
</evidence>
<dbReference type="OrthoDB" id="9774448at2"/>
<dbReference type="NCBIfam" id="TIGR02140">
    <property type="entry name" value="permease_CysW"/>
    <property type="match status" value="1"/>
</dbReference>
<sequence length="298" mass="32307">MSDAILHAGNTIDHERDFRSPVTESLAVRAVLISLTFVLLALFLVLPLVSVFAEALRMGFGQYLATFSNADARAAIWLTLLVAAIAVPCNLVFGVAAAWAIAKYRFRGRAFLISLIDLPFSVSPVVAGLVYILLLGSNSVIGGFLLENFNVRIIFAVPGVVLATIFVTFPFIARELIPLMQEQGTSEEEASISLGANGWQTFWYVTLPNVKWALLYGVLLCNARAMGEFGAVSVLSGKLRGETVTMPLQVELFYNEYAAVAAFSLASVLAGLALVTLVIKSWLEWRYADQLASGVRGH</sequence>
<comment type="caution">
    <text evidence="11">The sequence shown here is derived from an EMBL/GenBank/DDBJ whole genome shotgun (WGS) entry which is preliminary data.</text>
</comment>
<comment type="subunit">
    <text evidence="2">The complex is composed of two ATP-binding proteins (CysA), two transmembrane proteins (CysT and CysW) and a solute-binding protein (CysP).</text>
</comment>
<evidence type="ECO:0000256" key="6">
    <source>
        <dbReference type="ARBA" id="ARBA00023032"/>
    </source>
</evidence>
<dbReference type="AlphaFoldDB" id="A0A5D4H924"/>
<dbReference type="CDD" id="cd06261">
    <property type="entry name" value="TM_PBP2"/>
    <property type="match status" value="1"/>
</dbReference>
<evidence type="ECO:0000256" key="2">
    <source>
        <dbReference type="ARBA" id="ARBA00011779"/>
    </source>
</evidence>
<keyword evidence="6" id="KW-0764">Sulfate transport</keyword>
<evidence type="ECO:0000256" key="7">
    <source>
        <dbReference type="ARBA" id="ARBA00023136"/>
    </source>
</evidence>
<protein>
    <submittedName>
        <fullName evidence="11">Sulfate ABC transporter permease subunit CysW</fullName>
    </submittedName>
</protein>
<dbReference type="GO" id="GO:0005886">
    <property type="term" value="C:plasma membrane"/>
    <property type="evidence" value="ECO:0007669"/>
    <property type="project" value="UniProtKB-SubCell"/>
</dbReference>
<gene>
    <name evidence="11" type="primary">cysW</name>
    <name evidence="11" type="ORF">FY036_01155</name>
</gene>
<keyword evidence="12" id="KW-1185">Reference proteome</keyword>
<name>A0A5D4H924_9HYPH</name>
<evidence type="ECO:0000256" key="8">
    <source>
        <dbReference type="ARBA" id="ARBA00025323"/>
    </source>
</evidence>
<feature type="transmembrane region" description="Helical" evidence="9">
    <location>
        <begin position="153"/>
        <end position="173"/>
    </location>
</feature>
<dbReference type="EMBL" id="VSZS01000047">
    <property type="protein sequence ID" value="TYR36399.1"/>
    <property type="molecule type" value="Genomic_DNA"/>
</dbReference>
<evidence type="ECO:0000256" key="4">
    <source>
        <dbReference type="ARBA" id="ARBA00022692"/>
    </source>
</evidence>
<feature type="transmembrane region" description="Helical" evidence="9">
    <location>
        <begin position="257"/>
        <end position="279"/>
    </location>
</feature>
<dbReference type="InterPro" id="IPR005667">
    <property type="entry name" value="Sulph_transpt2"/>
</dbReference>
<keyword evidence="5 9" id="KW-1133">Transmembrane helix</keyword>
<evidence type="ECO:0000313" key="12">
    <source>
        <dbReference type="Proteomes" id="UP000323258"/>
    </source>
</evidence>
<dbReference type="NCBIfam" id="TIGR00969">
    <property type="entry name" value="3a0106s02"/>
    <property type="match status" value="1"/>
</dbReference>
<dbReference type="Pfam" id="PF00528">
    <property type="entry name" value="BPD_transp_1"/>
    <property type="match status" value="1"/>
</dbReference>
<dbReference type="RefSeq" id="WP_148912888.1">
    <property type="nucleotide sequence ID" value="NZ_VSZS01000047.1"/>
</dbReference>
<dbReference type="InterPro" id="IPR011866">
    <property type="entry name" value="CysW_permease"/>
</dbReference>
<reference evidence="11 12" key="1">
    <citation type="submission" date="2019-08" db="EMBL/GenBank/DDBJ databases">
        <authorList>
            <person name="Seo Y.L."/>
        </authorList>
    </citation>
    <scope>NUCLEOTIDE SEQUENCE [LARGE SCALE GENOMIC DNA]</scope>
    <source>
        <strain evidence="11 12">MaA-C15</strain>
    </source>
</reference>
<dbReference type="PANTHER" id="PTHR30406:SF9">
    <property type="entry name" value="SULFATE TRANSPORT SYSTEM PERMEASE PROTEIN CYSW"/>
    <property type="match status" value="1"/>
</dbReference>
<reference evidence="11 12" key="2">
    <citation type="submission" date="2019-09" db="EMBL/GenBank/DDBJ databases">
        <title>Mesorhizobium sp. MaA-C15 isolated from Microcystis aeruginosa.</title>
        <authorList>
            <person name="Jeong S.E."/>
            <person name="Jin H.M."/>
            <person name="Jeon C.O."/>
        </authorList>
    </citation>
    <scope>NUCLEOTIDE SEQUENCE [LARGE SCALE GENOMIC DNA]</scope>
    <source>
        <strain evidence="11 12">MaA-C15</strain>
    </source>
</reference>
<dbReference type="SUPFAM" id="SSF161098">
    <property type="entry name" value="MetI-like"/>
    <property type="match status" value="1"/>
</dbReference>